<dbReference type="EMBL" id="AYYQ01000006">
    <property type="protein sequence ID" value="KRM69208.1"/>
    <property type="molecule type" value="Genomic_DNA"/>
</dbReference>
<dbReference type="STRING" id="1423781.FD06_GL000267"/>
<evidence type="ECO:0000256" key="1">
    <source>
        <dbReference type="SAM" id="MobiDB-lite"/>
    </source>
</evidence>
<protein>
    <submittedName>
        <fullName evidence="2">Uncharacterized protein</fullName>
    </submittedName>
</protein>
<evidence type="ECO:0000313" key="3">
    <source>
        <dbReference type="Proteomes" id="UP000052012"/>
    </source>
</evidence>
<dbReference type="Pfam" id="PF19952">
    <property type="entry name" value="DUF6414"/>
    <property type="match status" value="1"/>
</dbReference>
<evidence type="ECO:0000313" key="2">
    <source>
        <dbReference type="EMBL" id="KRM69208.1"/>
    </source>
</evidence>
<dbReference type="InterPro" id="IPR045633">
    <property type="entry name" value="DUF6414"/>
</dbReference>
<dbReference type="RefSeq" id="WP_056965760.1">
    <property type="nucleotide sequence ID" value="NZ_AYYQ01000006.1"/>
</dbReference>
<name>A0A0R2APY2_9LACO</name>
<dbReference type="Proteomes" id="UP000052012">
    <property type="component" value="Unassembled WGS sequence"/>
</dbReference>
<comment type="caution">
    <text evidence="2">The sequence shown here is derived from an EMBL/GenBank/DDBJ whole genome shotgun (WGS) entry which is preliminary data.</text>
</comment>
<sequence length="283" mass="32020">MSESEKKQINEYIYFDDQEISSILAQIKNGYPSKLTSTVGDSKTNKKGHSVSTDTKGSAKLKIPLTSEGQIQSGISGKHEHIVGNSNLNQSAVDSVYEDYALNVIENELNDRLLDNIRNRKIKEGALVKFRSQFNILDLKKLKDLYNSEAFLNVSISEDKSLKEVEQDKKRTENLKNLITVLNIVYSDSALLKADNSIIIAKDQKMRMSHSQLPMINFTNRKMTIFGRVESIVDINSQEIDDLLKNISGIENMMPNLSLTLLNDLFKIEKGNRLIKPIAIYFT</sequence>
<organism evidence="2 3">
    <name type="scientific">Apilactobacillus ozensis DSM 23829 = JCM 17196</name>
    <dbReference type="NCBI Taxonomy" id="1423781"/>
    <lineage>
        <taxon>Bacteria</taxon>
        <taxon>Bacillati</taxon>
        <taxon>Bacillota</taxon>
        <taxon>Bacilli</taxon>
        <taxon>Lactobacillales</taxon>
        <taxon>Lactobacillaceae</taxon>
        <taxon>Apilactobacillus</taxon>
    </lineage>
</organism>
<dbReference type="AlphaFoldDB" id="A0A0R2APY2"/>
<keyword evidence="3" id="KW-1185">Reference proteome</keyword>
<dbReference type="PATRIC" id="fig|1423781.4.peg.270"/>
<proteinExistence type="predicted"/>
<reference evidence="2 3" key="1">
    <citation type="journal article" date="2015" name="Genome Announc.">
        <title>Expanding the biotechnology potential of lactobacilli through comparative genomics of 213 strains and associated genera.</title>
        <authorList>
            <person name="Sun Z."/>
            <person name="Harris H.M."/>
            <person name="McCann A."/>
            <person name="Guo C."/>
            <person name="Argimon S."/>
            <person name="Zhang W."/>
            <person name="Yang X."/>
            <person name="Jeffery I.B."/>
            <person name="Cooney J.C."/>
            <person name="Kagawa T.F."/>
            <person name="Liu W."/>
            <person name="Song Y."/>
            <person name="Salvetti E."/>
            <person name="Wrobel A."/>
            <person name="Rasinkangas P."/>
            <person name="Parkhill J."/>
            <person name="Rea M.C."/>
            <person name="O'Sullivan O."/>
            <person name="Ritari J."/>
            <person name="Douillard F.P."/>
            <person name="Paul Ross R."/>
            <person name="Yang R."/>
            <person name="Briner A.E."/>
            <person name="Felis G.E."/>
            <person name="de Vos W.M."/>
            <person name="Barrangou R."/>
            <person name="Klaenhammer T.R."/>
            <person name="Caufield P.W."/>
            <person name="Cui Y."/>
            <person name="Zhang H."/>
            <person name="O'Toole P.W."/>
        </authorList>
    </citation>
    <scope>NUCLEOTIDE SEQUENCE [LARGE SCALE GENOMIC DNA]</scope>
    <source>
        <strain evidence="2 3">DSM 23829</strain>
    </source>
</reference>
<accession>A0A0R2APY2</accession>
<gene>
    <name evidence="2" type="ORF">FD06_GL000267</name>
</gene>
<dbReference type="OrthoDB" id="2298133at2"/>
<feature type="region of interest" description="Disordered" evidence="1">
    <location>
        <begin position="36"/>
        <end position="58"/>
    </location>
</feature>